<dbReference type="Pfam" id="PF13359">
    <property type="entry name" value="DDE_Tnp_4"/>
    <property type="match status" value="1"/>
</dbReference>
<evidence type="ECO:0000256" key="1">
    <source>
        <dbReference type="ARBA" id="ARBA00001968"/>
    </source>
</evidence>
<comment type="subcellular location">
    <subcellularLocation>
        <location evidence="2">Nucleus</location>
    </subcellularLocation>
</comment>
<gene>
    <name evidence="11" type="ORF">D5F01_LYC01348</name>
    <name evidence="10" type="ORF">D5F01_LYC24095</name>
</gene>
<name>A0A6G0JCA9_LARCR</name>
<dbReference type="InterPro" id="IPR027806">
    <property type="entry name" value="HARBI1_dom"/>
</dbReference>
<dbReference type="PANTHER" id="PTHR22930:SF206">
    <property type="entry name" value="NUCLEASE HARBI1"/>
    <property type="match status" value="1"/>
</dbReference>
<dbReference type="InterPro" id="IPR045249">
    <property type="entry name" value="HARBI1-like"/>
</dbReference>
<dbReference type="EMBL" id="REGW02000104">
    <property type="protein sequence ID" value="KAE8277863.1"/>
    <property type="molecule type" value="Genomic_DNA"/>
</dbReference>
<accession>A0A6G0JCA9</accession>
<sequence length="325" mass="36640">MPILRVWFNVEAELRQDFRLSRRAMHAVQRLLQTEQDHGWGRELEVLIYVYWLAHGLSYIVVARVFNVPKSTVHRVVHKVANYICRNLRRAVALPQAAELAAVGQGFAQLSGSPAFTNVVGAIDGSHIRIKPPARHRIDYLNYKGFYSINMQAVCDSTGRFLDFFVGYPGSVHDTRVMKNSSLYKVRRYPPPGYILLGDGGYPCLDTPICLMTPYKEPVTGPVQGRYNYRHAKGRSIIERAFGVMKTRWRCTLFKALEVKPTFAPQVIASCAFLHNVCLDNGDLLEPDEDVAQDLLDPQPPREPLTVNESSGNATRDRLAAQVSL</sequence>
<evidence type="ECO:0000313" key="12">
    <source>
        <dbReference type="Proteomes" id="UP000424527"/>
    </source>
</evidence>
<keyword evidence="7" id="KW-0539">Nucleus</keyword>
<comment type="cofactor">
    <cofactor evidence="1">
        <name>a divalent metal cation</name>
        <dbReference type="ChEBI" id="CHEBI:60240"/>
    </cofactor>
</comment>
<evidence type="ECO:0000256" key="8">
    <source>
        <dbReference type="SAM" id="MobiDB-lite"/>
    </source>
</evidence>
<reference evidence="11 12" key="1">
    <citation type="submission" date="2019-07" db="EMBL/GenBank/DDBJ databases">
        <title>Chromosome genome assembly for large yellow croaker.</title>
        <authorList>
            <person name="Xiao S."/>
        </authorList>
    </citation>
    <scope>NUCLEOTIDE SEQUENCE [LARGE SCALE GENOMIC DNA]</scope>
    <source>
        <strain evidence="11">JMULYC20181020</strain>
        <tissue evidence="11">Muscle</tissue>
    </source>
</reference>
<dbReference type="GO" id="GO:0004518">
    <property type="term" value="F:nuclease activity"/>
    <property type="evidence" value="ECO:0007669"/>
    <property type="project" value="UniProtKB-KW"/>
</dbReference>
<dbReference type="AlphaFoldDB" id="A0A6G0JCA9"/>
<comment type="similarity">
    <text evidence="3">Belongs to the HARBI1 family.</text>
</comment>
<feature type="region of interest" description="Disordered" evidence="8">
    <location>
        <begin position="293"/>
        <end position="325"/>
    </location>
</feature>
<comment type="caution">
    <text evidence="11">The sequence shown here is derived from an EMBL/GenBank/DDBJ whole genome shotgun (WGS) entry which is preliminary data.</text>
</comment>
<evidence type="ECO:0000256" key="6">
    <source>
        <dbReference type="ARBA" id="ARBA00022801"/>
    </source>
</evidence>
<organism evidence="11 12">
    <name type="scientific">Larimichthys crocea</name>
    <name type="common">Large yellow croaker</name>
    <name type="synonym">Pseudosciaena crocea</name>
    <dbReference type="NCBI Taxonomy" id="215358"/>
    <lineage>
        <taxon>Eukaryota</taxon>
        <taxon>Metazoa</taxon>
        <taxon>Chordata</taxon>
        <taxon>Craniata</taxon>
        <taxon>Vertebrata</taxon>
        <taxon>Euteleostomi</taxon>
        <taxon>Actinopterygii</taxon>
        <taxon>Neopterygii</taxon>
        <taxon>Teleostei</taxon>
        <taxon>Neoteleostei</taxon>
        <taxon>Acanthomorphata</taxon>
        <taxon>Eupercaria</taxon>
        <taxon>Sciaenidae</taxon>
        <taxon>Larimichthys</taxon>
    </lineage>
</organism>
<dbReference type="GO" id="GO:0005634">
    <property type="term" value="C:nucleus"/>
    <property type="evidence" value="ECO:0007669"/>
    <property type="project" value="UniProtKB-SubCell"/>
</dbReference>
<evidence type="ECO:0000256" key="4">
    <source>
        <dbReference type="ARBA" id="ARBA00022722"/>
    </source>
</evidence>
<dbReference type="GO" id="GO:0016787">
    <property type="term" value="F:hydrolase activity"/>
    <property type="evidence" value="ECO:0007669"/>
    <property type="project" value="UniProtKB-KW"/>
</dbReference>
<keyword evidence="4" id="KW-0540">Nuclease</keyword>
<dbReference type="EMBL" id="REGW02000001">
    <property type="protein sequence ID" value="KAE8301181.1"/>
    <property type="molecule type" value="Genomic_DNA"/>
</dbReference>
<evidence type="ECO:0000259" key="9">
    <source>
        <dbReference type="Pfam" id="PF13359"/>
    </source>
</evidence>
<evidence type="ECO:0000256" key="7">
    <source>
        <dbReference type="ARBA" id="ARBA00023242"/>
    </source>
</evidence>
<evidence type="ECO:0000256" key="3">
    <source>
        <dbReference type="ARBA" id="ARBA00006958"/>
    </source>
</evidence>
<dbReference type="GO" id="GO:0046872">
    <property type="term" value="F:metal ion binding"/>
    <property type="evidence" value="ECO:0007669"/>
    <property type="project" value="UniProtKB-KW"/>
</dbReference>
<evidence type="ECO:0000313" key="11">
    <source>
        <dbReference type="EMBL" id="KAE8301181.1"/>
    </source>
</evidence>
<protein>
    <recommendedName>
        <fullName evidence="9">DDE Tnp4 domain-containing protein</fullName>
    </recommendedName>
</protein>
<evidence type="ECO:0000313" key="10">
    <source>
        <dbReference type="EMBL" id="KAE8277863.1"/>
    </source>
</evidence>
<keyword evidence="5" id="KW-0479">Metal-binding</keyword>
<evidence type="ECO:0000256" key="5">
    <source>
        <dbReference type="ARBA" id="ARBA00022723"/>
    </source>
</evidence>
<dbReference type="PANTHER" id="PTHR22930">
    <property type="match status" value="1"/>
</dbReference>
<evidence type="ECO:0000256" key="2">
    <source>
        <dbReference type="ARBA" id="ARBA00004123"/>
    </source>
</evidence>
<dbReference type="Proteomes" id="UP000424527">
    <property type="component" value="Unassembled WGS sequence"/>
</dbReference>
<keyword evidence="6" id="KW-0378">Hydrolase</keyword>
<keyword evidence="12" id="KW-1185">Reference proteome</keyword>
<proteinExistence type="inferred from homology"/>
<feature type="domain" description="DDE Tnp4" evidence="9">
    <location>
        <begin position="123"/>
        <end position="276"/>
    </location>
</feature>